<protein>
    <submittedName>
        <fullName evidence="2">Uncharacterized protein</fullName>
    </submittedName>
</protein>
<reference evidence="2 3" key="1">
    <citation type="submission" date="2010-05" db="EMBL/GenBank/DDBJ databases">
        <title>The Genome Sequence of Thecamonas trahens ATCC 50062.</title>
        <authorList>
            <consortium name="The Broad Institute Genome Sequencing Platform"/>
            <person name="Russ C."/>
            <person name="Cuomo C."/>
            <person name="Shea T."/>
            <person name="Young S.K."/>
            <person name="Zeng Q."/>
            <person name="Koehrsen M."/>
            <person name="Haas B."/>
            <person name="Borodovsky M."/>
            <person name="Guigo R."/>
            <person name="Alvarado L."/>
            <person name="Berlin A."/>
            <person name="Bochicchio J."/>
            <person name="Borenstein D."/>
            <person name="Chapman S."/>
            <person name="Chen Z."/>
            <person name="Freedman E."/>
            <person name="Gellesch M."/>
            <person name="Goldberg J."/>
            <person name="Griggs A."/>
            <person name="Gujja S."/>
            <person name="Heilman E."/>
            <person name="Heiman D."/>
            <person name="Hepburn T."/>
            <person name="Howarth C."/>
            <person name="Jen D."/>
            <person name="Larson L."/>
            <person name="Mehta T."/>
            <person name="Park D."/>
            <person name="Pearson M."/>
            <person name="Roberts A."/>
            <person name="Saif S."/>
            <person name="Shenoy N."/>
            <person name="Sisk P."/>
            <person name="Stolte C."/>
            <person name="Sykes S."/>
            <person name="Thomson T."/>
            <person name="Walk T."/>
            <person name="White J."/>
            <person name="Yandava C."/>
            <person name="Burger G."/>
            <person name="Gray M.W."/>
            <person name="Holland P.W.H."/>
            <person name="King N."/>
            <person name="Lang F.B.F."/>
            <person name="Roger A.J."/>
            <person name="Ruiz-Trillo I."/>
            <person name="Lander E."/>
            <person name="Nusbaum C."/>
        </authorList>
    </citation>
    <scope>NUCLEOTIDE SEQUENCE [LARGE SCALE GENOMIC DNA]</scope>
    <source>
        <strain evidence="2 3">ATCC 50062</strain>
    </source>
</reference>
<dbReference type="EMBL" id="GL349457">
    <property type="protein sequence ID" value="KNC49745.1"/>
    <property type="molecule type" value="Genomic_DNA"/>
</dbReference>
<accession>A0A0L0DBX8</accession>
<dbReference type="RefSeq" id="XP_013757532.1">
    <property type="nucleotide sequence ID" value="XM_013902078.1"/>
</dbReference>
<proteinExistence type="predicted"/>
<keyword evidence="3" id="KW-1185">Reference proteome</keyword>
<feature type="compositionally biased region" description="Basic and acidic residues" evidence="1">
    <location>
        <begin position="57"/>
        <end position="68"/>
    </location>
</feature>
<gene>
    <name evidence="2" type="ORF">AMSG_06017</name>
</gene>
<evidence type="ECO:0000256" key="1">
    <source>
        <dbReference type="SAM" id="MobiDB-lite"/>
    </source>
</evidence>
<dbReference type="GeneID" id="25565290"/>
<dbReference type="Proteomes" id="UP000054408">
    <property type="component" value="Unassembled WGS sequence"/>
</dbReference>
<evidence type="ECO:0000313" key="3">
    <source>
        <dbReference type="Proteomes" id="UP000054408"/>
    </source>
</evidence>
<dbReference type="AlphaFoldDB" id="A0A0L0DBX8"/>
<organism evidence="2 3">
    <name type="scientific">Thecamonas trahens ATCC 50062</name>
    <dbReference type="NCBI Taxonomy" id="461836"/>
    <lineage>
        <taxon>Eukaryota</taxon>
        <taxon>Apusozoa</taxon>
        <taxon>Apusomonadida</taxon>
        <taxon>Apusomonadidae</taxon>
        <taxon>Thecamonas</taxon>
    </lineage>
</organism>
<feature type="region of interest" description="Disordered" evidence="1">
    <location>
        <begin position="1"/>
        <end position="68"/>
    </location>
</feature>
<evidence type="ECO:0000313" key="2">
    <source>
        <dbReference type="EMBL" id="KNC49745.1"/>
    </source>
</evidence>
<name>A0A0L0DBX8_THETB</name>
<sequence length="196" mass="21090">MQTTASDRTGHIEAAGAWTRKVMGPASPLRELNGRPPAAASRKRKRPANGCGESEAAENRVRARAKTEPPREYRCTYAQCSFAYTGDISLLYKHVVSCHAEGPGLYTGNLAGVSSTTSVLDKLRGAGKSRGGASGGLPSPVDRIKAEAQRGLSPARDTRACARRSWMTRTRAAGRGKSKLRRSECEGNRFITNDQL</sequence>